<dbReference type="CDD" id="cd19511">
    <property type="entry name" value="RecA-like_CDC48_r2-like"/>
    <property type="match status" value="1"/>
</dbReference>
<dbReference type="InterPro" id="IPR003593">
    <property type="entry name" value="AAA+_ATPase"/>
</dbReference>
<evidence type="ECO:0000256" key="1">
    <source>
        <dbReference type="ARBA" id="ARBA00022741"/>
    </source>
</evidence>
<evidence type="ECO:0000256" key="2">
    <source>
        <dbReference type="ARBA" id="ARBA00022840"/>
    </source>
</evidence>
<dbReference type="InterPro" id="IPR050168">
    <property type="entry name" value="AAA_ATPase_domain"/>
</dbReference>
<dbReference type="SMART" id="SM00382">
    <property type="entry name" value="AAA"/>
    <property type="match status" value="2"/>
</dbReference>
<keyword evidence="2" id="KW-0067">ATP-binding</keyword>
<dbReference type="Pfam" id="PF00004">
    <property type="entry name" value="AAA"/>
    <property type="match status" value="2"/>
</dbReference>
<evidence type="ECO:0000313" key="5">
    <source>
        <dbReference type="Proteomes" id="UP000186176"/>
    </source>
</evidence>
<dbReference type="AlphaFoldDB" id="A0A1J4MGL6"/>
<dbReference type="GO" id="GO:0005524">
    <property type="term" value="F:ATP binding"/>
    <property type="evidence" value="ECO:0007669"/>
    <property type="project" value="UniProtKB-KW"/>
</dbReference>
<dbReference type="Proteomes" id="UP000186176">
    <property type="component" value="Unassembled WGS sequence"/>
</dbReference>
<sequence length="886" mass="100913">MKNKQKHKNSLKNSEDNESIKIEPNIKIPVKWPYLLNIVFSKDISRSNILELRVSETTLNQMTIANGTLCVLRYFEKSLCVTIRSLEPNVKFGDNQGLIGELVINNLNIIDENIGQLEIIPFRSFAKDMNINTEMNKHCILKFFGILDINSSTNNSMKNLLKSPPEYINDNKSIQQMIISRSRGTCVFQGNIIPIQIASMVYYFNVFEFDKNQEFLENYSKIVKIGNQTKIELVFENKLVDIKQMNKNEENIIKNDINSSIKGQRKYGMDKIGGMKQLKDEINKCIINPLKFSKIYSSFGIKPSKGILLYGPPGTGKTLIARSIAEEIELIETFEQEESGLELSVDFIVIDGSNISNSTGDEDNHFFKCIQKVKDNSKKEKIIYSILFIDEIDMICGNRDSFSGINDQNKKYLTAILSLLDGFDDNNRVILIATTNKPNEIDPALRRAGRIDREIAVEVPNSLERREIIELILSEIPNSLNDSEIDSLVNETQAFVGADLKMLINESINTFLERTTKLELIDNGKSLLLSFEDIHNSVKNIKPSALRELAIEIPKTHWSDIGGYEEVKEQLKECVEWPLIHSDLFEYMKIKPPSGVLLYGPPGCSKTLMAKAVATESKMNFISVKGPELFSKWVGESEKSIREIFRKARQNSPCIIFFDEIDAIGVNRESTSNTSDVSTRVLSQMLNEMDGITTNKQVIVIGATNRPDLLDSALLRPGRLDRIIYIGLPNSKARKKILNIYLKSTNYIQNNNKNNNKPAFERNLISENLDNSKIINNKTKDSDITELCSNINNMEIFDNYDEMIDLLVNLTNGYSGAELALLCRETMMQVIRRTITNNFDSIKDSISNHIMFTWEDILFALDKVKPRIPNSLIEFYENYNKKNNII</sequence>
<dbReference type="RefSeq" id="XP_028873569.1">
    <property type="nucleotide sequence ID" value="XM_029018342.1"/>
</dbReference>
<gene>
    <name evidence="4" type="ORF">cubi_01330</name>
</gene>
<keyword evidence="1" id="KW-0547">Nucleotide-binding</keyword>
<proteinExistence type="predicted"/>
<dbReference type="GeneID" id="39978121"/>
<comment type="caution">
    <text evidence="4">The sequence shown here is derived from an EMBL/GenBank/DDBJ whole genome shotgun (WGS) entry which is preliminary data.</text>
</comment>
<reference evidence="4 5" key="1">
    <citation type="submission" date="2016-10" db="EMBL/GenBank/DDBJ databases">
        <title>Reductive evolution of mitochondrial metabolism and differential evolution of invasion-related proteins in Cryptosporidium.</title>
        <authorList>
            <person name="Liu S."/>
            <person name="Roellig D.M."/>
            <person name="Guo Y."/>
            <person name="Li N."/>
            <person name="Frace M.A."/>
            <person name="Tang K."/>
            <person name="Zhang L."/>
            <person name="Feng Y."/>
            <person name="Xiao L."/>
        </authorList>
    </citation>
    <scope>NUCLEOTIDE SEQUENCE [LARGE SCALE GENOMIC DNA]</scope>
    <source>
        <strain evidence="4">39726</strain>
    </source>
</reference>
<dbReference type="InterPro" id="IPR003960">
    <property type="entry name" value="ATPase_AAA_CS"/>
</dbReference>
<dbReference type="PANTHER" id="PTHR23077">
    <property type="entry name" value="AAA-FAMILY ATPASE"/>
    <property type="match status" value="1"/>
</dbReference>
<dbReference type="VEuPathDB" id="CryptoDB:cubi_01330"/>
<dbReference type="InterPro" id="IPR003959">
    <property type="entry name" value="ATPase_AAA_core"/>
</dbReference>
<dbReference type="PROSITE" id="PS00674">
    <property type="entry name" value="AAA"/>
    <property type="match status" value="2"/>
</dbReference>
<dbReference type="Gene3D" id="1.10.8.60">
    <property type="match status" value="3"/>
</dbReference>
<dbReference type="InterPro" id="IPR027417">
    <property type="entry name" value="P-loop_NTPase"/>
</dbReference>
<dbReference type="EMBL" id="LRBP01000025">
    <property type="protein sequence ID" value="OII71997.1"/>
    <property type="molecule type" value="Genomic_DNA"/>
</dbReference>
<evidence type="ECO:0000313" key="4">
    <source>
        <dbReference type="EMBL" id="OII71997.1"/>
    </source>
</evidence>
<feature type="domain" description="AAA+ ATPase" evidence="3">
    <location>
        <begin position="303"/>
        <end position="461"/>
    </location>
</feature>
<accession>A0A1J4MGL6</accession>
<name>A0A1J4MGL6_9CRYT</name>
<dbReference type="SUPFAM" id="SSF52540">
    <property type="entry name" value="P-loop containing nucleoside triphosphate hydrolases"/>
    <property type="match status" value="2"/>
</dbReference>
<keyword evidence="5" id="KW-1185">Reference proteome</keyword>
<dbReference type="OrthoDB" id="27435at2759"/>
<feature type="domain" description="AAA+ ATPase" evidence="3">
    <location>
        <begin position="592"/>
        <end position="730"/>
    </location>
</feature>
<dbReference type="Pfam" id="PF17862">
    <property type="entry name" value="AAA_lid_3"/>
    <property type="match status" value="1"/>
</dbReference>
<dbReference type="Gene3D" id="3.40.50.300">
    <property type="entry name" value="P-loop containing nucleotide triphosphate hydrolases"/>
    <property type="match status" value="2"/>
</dbReference>
<dbReference type="InterPro" id="IPR041569">
    <property type="entry name" value="AAA_lid_3"/>
</dbReference>
<dbReference type="PANTHER" id="PTHR23077:SF27">
    <property type="entry name" value="ATPASE FAMILY GENE 2 PROTEIN HOMOLOG A"/>
    <property type="match status" value="1"/>
</dbReference>
<organism evidence="4 5">
    <name type="scientific">Cryptosporidium ubiquitum</name>
    <dbReference type="NCBI Taxonomy" id="857276"/>
    <lineage>
        <taxon>Eukaryota</taxon>
        <taxon>Sar</taxon>
        <taxon>Alveolata</taxon>
        <taxon>Apicomplexa</taxon>
        <taxon>Conoidasida</taxon>
        <taxon>Coccidia</taxon>
        <taxon>Eucoccidiorida</taxon>
        <taxon>Eimeriorina</taxon>
        <taxon>Cryptosporidiidae</taxon>
        <taxon>Cryptosporidium</taxon>
    </lineage>
</organism>
<dbReference type="FunFam" id="3.40.50.300:FF:000661">
    <property type="entry name" value="calmodulin-interacting protein 111 isoform X1"/>
    <property type="match status" value="1"/>
</dbReference>
<evidence type="ECO:0000259" key="3">
    <source>
        <dbReference type="SMART" id="SM00382"/>
    </source>
</evidence>
<protein>
    <submittedName>
        <fullName evidence="4">CDC48 like AAA ATPase</fullName>
    </submittedName>
</protein>
<dbReference type="GO" id="GO:0016887">
    <property type="term" value="F:ATP hydrolysis activity"/>
    <property type="evidence" value="ECO:0007669"/>
    <property type="project" value="InterPro"/>
</dbReference>